<evidence type="ECO:0000256" key="7">
    <source>
        <dbReference type="ARBA" id="ARBA00023136"/>
    </source>
</evidence>
<feature type="signal peptide" evidence="12">
    <location>
        <begin position="1"/>
        <end position="36"/>
    </location>
</feature>
<keyword evidence="5 12" id="KW-0732">Signal</keyword>
<dbReference type="PANTHER" id="PTHR30069">
    <property type="entry name" value="TONB-DEPENDENT OUTER MEMBRANE RECEPTOR"/>
    <property type="match status" value="1"/>
</dbReference>
<sequence>MRYRNSIICSIKHFPLRVKMMLLAALQLLASSAVLAQGDTTRHLKEVPITAAPAPNVHTLLPAQQISNKDFVRYSAFNVADAIRNFAGVNIKDYGGIGGLKTVSVRSLGSNHTTVLFDGVRINDAQTGQIDLSKFNLNNVQEITLYNGQPENLLQPARSFASASVLSITTLRPALTAAKPYQLQAGVKGGSFGLINPYLQLQQRIGNNWQFVINGNYMKANGRYKYKVDNDGSDTVFTRRHGDVRSIQTDAALYYNKKDSSKFNIHFNYYDSERGLPGAVILYTESYGQRLNNTDIFLQAGYEHTWKSGLQLLLNSKLSQLKTRYLDSPYLNTQGYILENYKQREAYQSVALAYHLTSNWQVSYAADASFTKVDADINKYAHPSRFTIFNVIGSNLSFSRWQLQGSLLQTNIHETVKKGSALQQSAVLSPTLVVTVQPFVNPNLKIRAFYKNVFRAPTLDELYYFAFVQRVIKPEFVNQYDLGATYSKNLNGFLEYITFTTDVYYNNVRNKILAIPNRNPAVFSFSNLGRVDIKGIDLGIKTQTRQQNGWAASLNANYTYQQAIDVSDQVAATYLEQIPYTPKHTLALNAGLNYKQLGVYLNQVLSSGRYYTGNNLSDYLVPGYSVSDASAVYKFLNGKTPLQASIEVNNLFNTNYSIIRSYPMPGRSYRLSIQITI</sequence>
<comment type="similarity">
    <text evidence="10 11">Belongs to the TonB-dependent receptor family.</text>
</comment>
<dbReference type="GO" id="GO:0015344">
    <property type="term" value="F:siderophore uptake transmembrane transporter activity"/>
    <property type="evidence" value="ECO:0007669"/>
    <property type="project" value="TreeGrafter"/>
</dbReference>
<dbReference type="Gene3D" id="2.40.170.20">
    <property type="entry name" value="TonB-dependent receptor, beta-barrel domain"/>
    <property type="match status" value="1"/>
</dbReference>
<evidence type="ECO:0000313" key="15">
    <source>
        <dbReference type="EMBL" id="RYU92402.1"/>
    </source>
</evidence>
<comment type="caution">
    <text evidence="15">The sequence shown here is derived from an EMBL/GenBank/DDBJ whole genome shotgun (WGS) entry which is preliminary data.</text>
</comment>
<dbReference type="PANTHER" id="PTHR30069:SF29">
    <property type="entry name" value="HEMOGLOBIN AND HEMOGLOBIN-HAPTOGLOBIN-BINDING PROTEIN 1-RELATED"/>
    <property type="match status" value="1"/>
</dbReference>
<dbReference type="Gene3D" id="2.170.130.10">
    <property type="entry name" value="TonB-dependent receptor, plug domain"/>
    <property type="match status" value="1"/>
</dbReference>
<keyword evidence="16" id="KW-1185">Reference proteome</keyword>
<dbReference type="GO" id="GO:0009279">
    <property type="term" value="C:cell outer membrane"/>
    <property type="evidence" value="ECO:0007669"/>
    <property type="project" value="UniProtKB-SubCell"/>
</dbReference>
<dbReference type="InterPro" id="IPR012910">
    <property type="entry name" value="Plug_dom"/>
</dbReference>
<dbReference type="PROSITE" id="PS52016">
    <property type="entry name" value="TONB_DEPENDENT_REC_3"/>
    <property type="match status" value="1"/>
</dbReference>
<evidence type="ECO:0000256" key="9">
    <source>
        <dbReference type="ARBA" id="ARBA00023237"/>
    </source>
</evidence>
<evidence type="ECO:0000256" key="1">
    <source>
        <dbReference type="ARBA" id="ARBA00004571"/>
    </source>
</evidence>
<evidence type="ECO:0000259" key="14">
    <source>
        <dbReference type="Pfam" id="PF07715"/>
    </source>
</evidence>
<reference evidence="15 16" key="1">
    <citation type="submission" date="2019-02" db="EMBL/GenBank/DDBJ databases">
        <title>Bacterial novel species Mucilaginibacter sp. 17JY9-4 isolated from soil.</title>
        <authorList>
            <person name="Jung H.-Y."/>
        </authorList>
    </citation>
    <scope>NUCLEOTIDE SEQUENCE [LARGE SCALE GENOMIC DNA]</scope>
    <source>
        <strain evidence="15 16">17JY9-4</strain>
    </source>
</reference>
<feature type="chain" id="PRO_5020499020" evidence="12">
    <location>
        <begin position="37"/>
        <end position="677"/>
    </location>
</feature>
<dbReference type="InterPro" id="IPR036942">
    <property type="entry name" value="Beta-barrel_TonB_sf"/>
</dbReference>
<keyword evidence="8 15" id="KW-0675">Receptor</keyword>
<evidence type="ECO:0000256" key="11">
    <source>
        <dbReference type="RuleBase" id="RU003357"/>
    </source>
</evidence>
<dbReference type="InterPro" id="IPR000531">
    <property type="entry name" value="Beta-barrel_TonB"/>
</dbReference>
<dbReference type="SUPFAM" id="SSF56935">
    <property type="entry name" value="Porins"/>
    <property type="match status" value="1"/>
</dbReference>
<keyword evidence="9 10" id="KW-0998">Cell outer membrane</keyword>
<evidence type="ECO:0000256" key="4">
    <source>
        <dbReference type="ARBA" id="ARBA00022692"/>
    </source>
</evidence>
<organism evidence="15 16">
    <name type="scientific">Mucilaginibacter terrigena</name>
    <dbReference type="NCBI Taxonomy" id="2492395"/>
    <lineage>
        <taxon>Bacteria</taxon>
        <taxon>Pseudomonadati</taxon>
        <taxon>Bacteroidota</taxon>
        <taxon>Sphingobacteriia</taxon>
        <taxon>Sphingobacteriales</taxon>
        <taxon>Sphingobacteriaceae</taxon>
        <taxon>Mucilaginibacter</taxon>
    </lineage>
</organism>
<keyword evidence="2 10" id="KW-0813">Transport</keyword>
<proteinExistence type="inferred from homology"/>
<dbReference type="Pfam" id="PF07715">
    <property type="entry name" value="Plug"/>
    <property type="match status" value="1"/>
</dbReference>
<dbReference type="Pfam" id="PF00593">
    <property type="entry name" value="TonB_dep_Rec_b-barrel"/>
    <property type="match status" value="1"/>
</dbReference>
<evidence type="ECO:0000256" key="10">
    <source>
        <dbReference type="PROSITE-ProRule" id="PRU01360"/>
    </source>
</evidence>
<evidence type="ECO:0000256" key="5">
    <source>
        <dbReference type="ARBA" id="ARBA00022729"/>
    </source>
</evidence>
<evidence type="ECO:0000259" key="13">
    <source>
        <dbReference type="Pfam" id="PF00593"/>
    </source>
</evidence>
<keyword evidence="3 10" id="KW-1134">Transmembrane beta strand</keyword>
<name>A0A4Q5LSA2_9SPHI</name>
<evidence type="ECO:0000256" key="12">
    <source>
        <dbReference type="SAM" id="SignalP"/>
    </source>
</evidence>
<evidence type="ECO:0000256" key="8">
    <source>
        <dbReference type="ARBA" id="ARBA00023170"/>
    </source>
</evidence>
<evidence type="ECO:0000256" key="2">
    <source>
        <dbReference type="ARBA" id="ARBA00022448"/>
    </source>
</evidence>
<evidence type="ECO:0000313" key="16">
    <source>
        <dbReference type="Proteomes" id="UP000293331"/>
    </source>
</evidence>
<protein>
    <submittedName>
        <fullName evidence="15">TonB-dependent receptor</fullName>
    </submittedName>
</protein>
<comment type="subcellular location">
    <subcellularLocation>
        <location evidence="1 10">Cell outer membrane</location>
        <topology evidence="1 10">Multi-pass membrane protein</topology>
    </subcellularLocation>
</comment>
<accession>A0A4Q5LSA2</accession>
<dbReference type="InterPro" id="IPR037066">
    <property type="entry name" value="Plug_dom_sf"/>
</dbReference>
<dbReference type="RefSeq" id="WP_129875129.1">
    <property type="nucleotide sequence ID" value="NZ_SEWG01000001.1"/>
</dbReference>
<dbReference type="InterPro" id="IPR039426">
    <property type="entry name" value="TonB-dep_rcpt-like"/>
</dbReference>
<feature type="domain" description="TonB-dependent receptor-like beta-barrel" evidence="13">
    <location>
        <begin position="248"/>
        <end position="651"/>
    </location>
</feature>
<keyword evidence="6 11" id="KW-0798">TonB box</keyword>
<keyword evidence="7 10" id="KW-0472">Membrane</keyword>
<evidence type="ECO:0000256" key="6">
    <source>
        <dbReference type="ARBA" id="ARBA00023077"/>
    </source>
</evidence>
<dbReference type="OrthoDB" id="9762903at2"/>
<dbReference type="Proteomes" id="UP000293331">
    <property type="component" value="Unassembled WGS sequence"/>
</dbReference>
<dbReference type="AlphaFoldDB" id="A0A4Q5LSA2"/>
<keyword evidence="4 10" id="KW-0812">Transmembrane</keyword>
<feature type="domain" description="TonB-dependent receptor plug" evidence="14">
    <location>
        <begin position="62"/>
        <end position="150"/>
    </location>
</feature>
<dbReference type="GO" id="GO:0044718">
    <property type="term" value="P:siderophore transmembrane transport"/>
    <property type="evidence" value="ECO:0007669"/>
    <property type="project" value="TreeGrafter"/>
</dbReference>
<gene>
    <name evidence="15" type="ORF">EWM62_02910</name>
</gene>
<evidence type="ECO:0000256" key="3">
    <source>
        <dbReference type="ARBA" id="ARBA00022452"/>
    </source>
</evidence>
<dbReference type="EMBL" id="SEWG01000001">
    <property type="protein sequence ID" value="RYU92402.1"/>
    <property type="molecule type" value="Genomic_DNA"/>
</dbReference>